<dbReference type="InterPro" id="IPR011701">
    <property type="entry name" value="MFS"/>
</dbReference>
<feature type="transmembrane region" description="Helical" evidence="5">
    <location>
        <begin position="177"/>
        <end position="203"/>
    </location>
</feature>
<feature type="transmembrane region" description="Helical" evidence="5">
    <location>
        <begin position="209"/>
        <end position="227"/>
    </location>
</feature>
<keyword evidence="8" id="KW-1185">Reference proteome</keyword>
<comment type="subcellular location">
    <subcellularLocation>
        <location evidence="1">Endomembrane system</location>
        <topology evidence="1">Multi-pass membrane protein</topology>
    </subcellularLocation>
</comment>
<gene>
    <name evidence="7" type="ORF">GCM10011487_48460</name>
</gene>
<feature type="transmembrane region" description="Helical" evidence="5">
    <location>
        <begin position="53"/>
        <end position="71"/>
    </location>
</feature>
<feature type="transmembrane region" description="Helical" evidence="5">
    <location>
        <begin position="441"/>
        <end position="461"/>
    </location>
</feature>
<dbReference type="EMBL" id="BLJN01000005">
    <property type="protein sequence ID" value="GFE82846.1"/>
    <property type="molecule type" value="Genomic_DNA"/>
</dbReference>
<dbReference type="GO" id="GO:0012505">
    <property type="term" value="C:endomembrane system"/>
    <property type="evidence" value="ECO:0007669"/>
    <property type="project" value="UniProtKB-SubCell"/>
</dbReference>
<feature type="transmembrane region" description="Helical" evidence="5">
    <location>
        <begin position="152"/>
        <end position="170"/>
    </location>
</feature>
<evidence type="ECO:0000313" key="8">
    <source>
        <dbReference type="Proteomes" id="UP000445000"/>
    </source>
</evidence>
<dbReference type="GO" id="GO:0061513">
    <property type="term" value="F:glucose 6-phosphate:phosphate antiporter activity"/>
    <property type="evidence" value="ECO:0007669"/>
    <property type="project" value="TreeGrafter"/>
</dbReference>
<evidence type="ECO:0000256" key="2">
    <source>
        <dbReference type="ARBA" id="ARBA00022692"/>
    </source>
</evidence>
<dbReference type="GO" id="GO:0005886">
    <property type="term" value="C:plasma membrane"/>
    <property type="evidence" value="ECO:0007669"/>
    <property type="project" value="TreeGrafter"/>
</dbReference>
<dbReference type="InterPro" id="IPR000849">
    <property type="entry name" value="Sugar_P_transporter"/>
</dbReference>
<dbReference type="PROSITE" id="PS50850">
    <property type="entry name" value="MFS"/>
    <property type="match status" value="1"/>
</dbReference>
<proteinExistence type="predicted"/>
<dbReference type="SUPFAM" id="SSF103473">
    <property type="entry name" value="MFS general substrate transporter"/>
    <property type="match status" value="1"/>
</dbReference>
<dbReference type="InterPro" id="IPR051337">
    <property type="entry name" value="OPA_Antiporter"/>
</dbReference>
<protein>
    <submittedName>
        <fullName evidence="7">MFS transporter</fullName>
    </submittedName>
</protein>
<feature type="transmembrane region" description="Helical" evidence="5">
    <location>
        <begin position="303"/>
        <end position="327"/>
    </location>
</feature>
<evidence type="ECO:0000256" key="5">
    <source>
        <dbReference type="SAM" id="Phobius"/>
    </source>
</evidence>
<feature type="transmembrane region" description="Helical" evidence="5">
    <location>
        <begin position="83"/>
        <end position="101"/>
    </location>
</feature>
<feature type="domain" description="Major facilitator superfamily (MFS) profile" evidence="6">
    <location>
        <begin position="18"/>
        <end position="463"/>
    </location>
</feature>
<name>A0A829YK09_9GAMM</name>
<feature type="transmembrane region" description="Helical" evidence="5">
    <location>
        <begin position="363"/>
        <end position="388"/>
    </location>
</feature>
<evidence type="ECO:0000256" key="1">
    <source>
        <dbReference type="ARBA" id="ARBA00004127"/>
    </source>
</evidence>
<evidence type="ECO:0000313" key="7">
    <source>
        <dbReference type="EMBL" id="GFE82846.1"/>
    </source>
</evidence>
<dbReference type="PIRSF" id="PIRSF002808">
    <property type="entry name" value="Hexose_phosphate_transp"/>
    <property type="match status" value="1"/>
</dbReference>
<feature type="transmembrane region" description="Helical" evidence="5">
    <location>
        <begin position="264"/>
        <end position="283"/>
    </location>
</feature>
<dbReference type="AlphaFoldDB" id="A0A829YK09"/>
<keyword evidence="4 5" id="KW-0472">Membrane</keyword>
<evidence type="ECO:0000256" key="4">
    <source>
        <dbReference type="ARBA" id="ARBA00023136"/>
    </source>
</evidence>
<feature type="transmembrane region" description="Helical" evidence="5">
    <location>
        <begin position="339"/>
        <end position="357"/>
    </location>
</feature>
<dbReference type="Pfam" id="PF07690">
    <property type="entry name" value="MFS_1"/>
    <property type="match status" value="1"/>
</dbReference>
<evidence type="ECO:0000256" key="3">
    <source>
        <dbReference type="ARBA" id="ARBA00022989"/>
    </source>
</evidence>
<reference evidence="8" key="1">
    <citation type="submission" date="2020-01" db="EMBL/GenBank/DDBJ databases">
        <title>'Steroidobacter agaridevorans' sp. nov., agar-degrading bacteria isolated from rhizosphere soils.</title>
        <authorList>
            <person name="Ikenaga M."/>
            <person name="Kataoka M."/>
            <person name="Murouchi A."/>
            <person name="Katsuragi S."/>
            <person name="Sakai M."/>
        </authorList>
    </citation>
    <scope>NUCLEOTIDE SEQUENCE [LARGE SCALE GENOMIC DNA]</scope>
    <source>
        <strain evidence="8">YU21-B</strain>
    </source>
</reference>
<keyword evidence="2 5" id="KW-0812">Transmembrane</keyword>
<dbReference type="PANTHER" id="PTHR43826:SF7">
    <property type="entry name" value="PROTEIN UHPC, PUTATIVE-RELATED"/>
    <property type="match status" value="1"/>
</dbReference>
<organism evidence="7 8">
    <name type="scientific">Steroidobacter agaridevorans</name>
    <dbReference type="NCBI Taxonomy" id="2695856"/>
    <lineage>
        <taxon>Bacteria</taxon>
        <taxon>Pseudomonadati</taxon>
        <taxon>Pseudomonadota</taxon>
        <taxon>Gammaproteobacteria</taxon>
        <taxon>Steroidobacterales</taxon>
        <taxon>Steroidobacteraceae</taxon>
        <taxon>Steroidobacter</taxon>
    </lineage>
</organism>
<sequence>MSAGEPEIEGLRLAGRASALGSLLKFFATGADRPVLQDSAAVDTLFRYHRVRVMVAITLCYGVIYTCRLALGVVKKPLIDAGVFGPAELGMIGSALFYAYAIGKLTNGFLADHANIKRFLALGFLLTALCNVGMGFSTTVALSVLLWGLNGWFQSFGAPSSVVAITAWFSNRERGRVYGLWSTAHSIGEGLTFLVVGAVVAVLGWRWGFWVPGLIGIVMAAVAYRFVQDRPRTLGLPTVADWRNDHYAQVSTQQQSTFATQLSIVKIAPIWILALASSTIYITRYAINSWGVLYLQEARGYSLTMAGTLLMISTIAGMVGAISYGFVSDKVFHARRPPTNLVFAIVELAGLVLIFFGPANTSVLIVGMVLFGIGLTGLVTALGGLFAVDICPKRVAGAAMGLIGIFSYLGAAIQENVSGHLIERGMTVVDGVRTYDFSTVIWFWLGSSLLSMLLAACLWRVKLHD</sequence>
<dbReference type="GO" id="GO:0035435">
    <property type="term" value="P:phosphate ion transmembrane transport"/>
    <property type="evidence" value="ECO:0007669"/>
    <property type="project" value="TreeGrafter"/>
</dbReference>
<keyword evidence="3 5" id="KW-1133">Transmembrane helix</keyword>
<feature type="transmembrane region" description="Helical" evidence="5">
    <location>
        <begin position="122"/>
        <end position="146"/>
    </location>
</feature>
<accession>A0A829YK09</accession>
<dbReference type="InterPro" id="IPR020846">
    <property type="entry name" value="MFS_dom"/>
</dbReference>
<dbReference type="RefSeq" id="WP_202624076.1">
    <property type="nucleotide sequence ID" value="NZ_BLJN01000005.1"/>
</dbReference>
<dbReference type="Proteomes" id="UP000445000">
    <property type="component" value="Unassembled WGS sequence"/>
</dbReference>
<evidence type="ECO:0000259" key="6">
    <source>
        <dbReference type="PROSITE" id="PS50850"/>
    </source>
</evidence>
<feature type="transmembrane region" description="Helical" evidence="5">
    <location>
        <begin position="395"/>
        <end position="413"/>
    </location>
</feature>
<comment type="caution">
    <text evidence="7">The sequence shown here is derived from an EMBL/GenBank/DDBJ whole genome shotgun (WGS) entry which is preliminary data.</text>
</comment>
<dbReference type="Gene3D" id="1.20.1250.20">
    <property type="entry name" value="MFS general substrate transporter like domains"/>
    <property type="match status" value="2"/>
</dbReference>
<dbReference type="InterPro" id="IPR036259">
    <property type="entry name" value="MFS_trans_sf"/>
</dbReference>
<dbReference type="PANTHER" id="PTHR43826">
    <property type="entry name" value="GLUCOSE-6-PHOSPHATE EXCHANGER SLC37A4"/>
    <property type="match status" value="1"/>
</dbReference>